<reference evidence="1" key="1">
    <citation type="journal article" date="2020" name="Nature">
        <title>Giant virus diversity and host interactions through global metagenomics.</title>
        <authorList>
            <person name="Schulz F."/>
            <person name="Roux S."/>
            <person name="Paez-Espino D."/>
            <person name="Jungbluth S."/>
            <person name="Walsh D.A."/>
            <person name="Denef V.J."/>
            <person name="McMahon K.D."/>
            <person name="Konstantinidis K.T."/>
            <person name="Eloe-Fadrosh E.A."/>
            <person name="Kyrpides N.C."/>
            <person name="Woyke T."/>
        </authorList>
    </citation>
    <scope>NUCLEOTIDE SEQUENCE</scope>
    <source>
        <strain evidence="1">GVMAG-M-3300025778-1</strain>
    </source>
</reference>
<proteinExistence type="predicted"/>
<sequence length="98" mass="11377">MDERLCEDTVFRVVKLAKDMLLVYDVWVVNGSKVWDIHPFHKRQELIGQMLELFHQPDLTALVSLDKVPVGLLIRGYESYDEFPGTFGVYTEHLPAQE</sequence>
<name>A0A6C0J2Q0_9ZZZZ</name>
<dbReference type="EMBL" id="MN740318">
    <property type="protein sequence ID" value="QHT99921.1"/>
    <property type="molecule type" value="Genomic_DNA"/>
</dbReference>
<evidence type="ECO:0000313" key="1">
    <source>
        <dbReference type="EMBL" id="QHT99921.1"/>
    </source>
</evidence>
<dbReference type="AlphaFoldDB" id="A0A6C0J2Q0"/>
<organism evidence="1">
    <name type="scientific">viral metagenome</name>
    <dbReference type="NCBI Taxonomy" id="1070528"/>
    <lineage>
        <taxon>unclassified sequences</taxon>
        <taxon>metagenomes</taxon>
        <taxon>organismal metagenomes</taxon>
    </lineage>
</organism>
<protein>
    <submittedName>
        <fullName evidence="1">Uncharacterized protein</fullName>
    </submittedName>
</protein>
<accession>A0A6C0J2Q0</accession>